<accession>A0A7G9R2T5</accession>
<evidence type="ECO:0000313" key="2">
    <source>
        <dbReference type="EMBL" id="QNN49910.1"/>
    </source>
</evidence>
<name>A0A7G9R2T5_9MICO</name>
<dbReference type="EMBL" id="CP060712">
    <property type="protein sequence ID" value="QNN49910.1"/>
    <property type="molecule type" value="Genomic_DNA"/>
</dbReference>
<dbReference type="KEGG" id="pei:H9L10_02140"/>
<feature type="transmembrane region" description="Helical" evidence="1">
    <location>
        <begin position="99"/>
        <end position="119"/>
    </location>
</feature>
<keyword evidence="1" id="KW-0812">Transmembrane</keyword>
<dbReference type="AlphaFoldDB" id="A0A7G9R2T5"/>
<feature type="transmembrane region" description="Helical" evidence="1">
    <location>
        <begin position="198"/>
        <end position="220"/>
    </location>
</feature>
<dbReference type="Proteomes" id="UP000515976">
    <property type="component" value="Chromosome"/>
</dbReference>
<dbReference type="RefSeq" id="WP_166103662.1">
    <property type="nucleotide sequence ID" value="NZ_BMMY01000002.1"/>
</dbReference>
<keyword evidence="1" id="KW-0472">Membrane</keyword>
<feature type="transmembrane region" description="Helical" evidence="1">
    <location>
        <begin position="240"/>
        <end position="260"/>
    </location>
</feature>
<reference evidence="2 3" key="1">
    <citation type="submission" date="2020-08" db="EMBL/GenBank/DDBJ databases">
        <title>Genome sequence of Phycicoccus endophyticus JCM 31784T.</title>
        <authorList>
            <person name="Hyun D.-W."/>
            <person name="Bae J.-W."/>
        </authorList>
    </citation>
    <scope>NUCLEOTIDE SEQUENCE [LARGE SCALE GENOMIC DNA]</scope>
    <source>
        <strain evidence="2 3">JCM 31784</strain>
    </source>
</reference>
<sequence>MIDDVSLAWFGLHAVTFVALTLHKRTNAWALLAAVFVVLSVGIRLSIPVDAVRDFSPYYAAFQQVQVGSIPRELFFEPYRLVLFQAILMLDGLDSHQQIALIYYLHFIVVTGFFLWLAYLTNVSPQVKVVLFLTFYPVMALVWIQAGAAYVAACFLFLVVGNRSKFGLTHYLLPLFHASLAPLVVAMKVKDLRPIGKVLAVGVMAIVGYFALESSYAQYIVGTLSYYAQTADQRTSDSFLLLYVASILTYLVLAAISIDFRKNFPILVLMGVYVGAYQINPVVGTRLFPLVLIACIAQRIDIPRRVPVTLLLALVYVPVYFVRFHQVLSGV</sequence>
<feature type="transmembrane region" description="Helical" evidence="1">
    <location>
        <begin position="29"/>
        <end position="47"/>
    </location>
</feature>
<protein>
    <recommendedName>
        <fullName evidence="4">EpsG family protein</fullName>
    </recommendedName>
</protein>
<feature type="transmembrane region" description="Helical" evidence="1">
    <location>
        <begin position="308"/>
        <end position="328"/>
    </location>
</feature>
<evidence type="ECO:0008006" key="4">
    <source>
        <dbReference type="Google" id="ProtNLM"/>
    </source>
</evidence>
<keyword evidence="1" id="KW-1133">Transmembrane helix</keyword>
<feature type="transmembrane region" description="Helical" evidence="1">
    <location>
        <begin position="6"/>
        <end position="22"/>
    </location>
</feature>
<evidence type="ECO:0000256" key="1">
    <source>
        <dbReference type="SAM" id="Phobius"/>
    </source>
</evidence>
<keyword evidence="3" id="KW-1185">Reference proteome</keyword>
<feature type="transmembrane region" description="Helical" evidence="1">
    <location>
        <begin position="131"/>
        <end position="160"/>
    </location>
</feature>
<evidence type="ECO:0000313" key="3">
    <source>
        <dbReference type="Proteomes" id="UP000515976"/>
    </source>
</evidence>
<feature type="transmembrane region" description="Helical" evidence="1">
    <location>
        <begin position="166"/>
        <end position="186"/>
    </location>
</feature>
<organism evidence="2 3">
    <name type="scientific">Phycicoccus endophyticus</name>
    <dbReference type="NCBI Taxonomy" id="1690220"/>
    <lineage>
        <taxon>Bacteria</taxon>
        <taxon>Bacillati</taxon>
        <taxon>Actinomycetota</taxon>
        <taxon>Actinomycetes</taxon>
        <taxon>Micrococcales</taxon>
        <taxon>Intrasporangiaceae</taxon>
        <taxon>Phycicoccus</taxon>
    </lineage>
</organism>
<gene>
    <name evidence="2" type="ORF">H9L10_02140</name>
</gene>
<proteinExistence type="predicted"/>